<comment type="caution">
    <text evidence="1">The sequence shown here is derived from an EMBL/GenBank/DDBJ whole genome shotgun (WGS) entry which is preliminary data.</text>
</comment>
<dbReference type="AlphaFoldDB" id="A0A644ZKW5"/>
<proteinExistence type="predicted"/>
<evidence type="ECO:0000313" key="1">
    <source>
        <dbReference type="EMBL" id="MPM41530.1"/>
    </source>
</evidence>
<protein>
    <submittedName>
        <fullName evidence="1">Uncharacterized protein</fullName>
    </submittedName>
</protein>
<reference evidence="1" key="1">
    <citation type="submission" date="2019-08" db="EMBL/GenBank/DDBJ databases">
        <authorList>
            <person name="Kucharzyk K."/>
            <person name="Murdoch R.W."/>
            <person name="Higgins S."/>
            <person name="Loffler F."/>
        </authorList>
    </citation>
    <scope>NUCLEOTIDE SEQUENCE</scope>
</reference>
<accession>A0A644ZKW5</accession>
<organism evidence="1">
    <name type="scientific">bioreactor metagenome</name>
    <dbReference type="NCBI Taxonomy" id="1076179"/>
    <lineage>
        <taxon>unclassified sequences</taxon>
        <taxon>metagenomes</taxon>
        <taxon>ecological metagenomes</taxon>
    </lineage>
</organism>
<sequence length="45" mass="5137">MPAAAFRGCRLFHSRPLCHTEDAMETFTDCKKLQISYNDCTEVAK</sequence>
<gene>
    <name evidence="1" type="ORF">SDC9_88185</name>
</gene>
<name>A0A644ZKW5_9ZZZZ</name>
<dbReference type="EMBL" id="VSSQ01009404">
    <property type="protein sequence ID" value="MPM41530.1"/>
    <property type="molecule type" value="Genomic_DNA"/>
</dbReference>